<accession>A0A7K1LMX2</accession>
<dbReference type="AlphaFoldDB" id="A0A7K1LMX2"/>
<dbReference type="Proteomes" id="UP000460416">
    <property type="component" value="Unassembled WGS sequence"/>
</dbReference>
<reference evidence="2 3" key="1">
    <citation type="submission" date="2019-07" db="EMBL/GenBank/DDBJ databases">
        <title>Gramella aestuarii sp. nov., isolated from a tidal flat, and emended description of Gramella echinicola.</title>
        <authorList>
            <person name="Liu L."/>
        </authorList>
    </citation>
    <scope>NUCLEOTIDE SEQUENCE [LARGE SCALE GENOMIC DNA]</scope>
    <source>
        <strain evidence="2 3">BS12</strain>
    </source>
</reference>
<sequence>MKTIVGVIMFCFFQVGIGLGQNNNQSEAFKEYPEAKKEVKQALDDIENYIRNNETDNLIAMHAYGPKFTEFEVGGMRQGSKENEDFERNFLGTITEVEKWNWDDLQINVFGGDVANVTFHSDFKFSRDKEDYNMQMQGTLLFVKTDQGWKIVHEHLAPINQE</sequence>
<evidence type="ECO:0000313" key="2">
    <source>
        <dbReference type="EMBL" id="MUP42155.1"/>
    </source>
</evidence>
<keyword evidence="3" id="KW-1185">Reference proteome</keyword>
<proteinExistence type="predicted"/>
<dbReference type="InterPro" id="IPR032710">
    <property type="entry name" value="NTF2-like_dom_sf"/>
</dbReference>
<evidence type="ECO:0000313" key="3">
    <source>
        <dbReference type="Proteomes" id="UP000460416"/>
    </source>
</evidence>
<organism evidence="2 3">
    <name type="scientific">Christiangramia aestuarii</name>
    <dbReference type="NCBI Taxonomy" id="1028746"/>
    <lineage>
        <taxon>Bacteria</taxon>
        <taxon>Pseudomonadati</taxon>
        <taxon>Bacteroidota</taxon>
        <taxon>Flavobacteriia</taxon>
        <taxon>Flavobacteriales</taxon>
        <taxon>Flavobacteriaceae</taxon>
        <taxon>Christiangramia</taxon>
    </lineage>
</organism>
<name>A0A7K1LMX2_9FLAO</name>
<comment type="caution">
    <text evidence="2">The sequence shown here is derived from an EMBL/GenBank/DDBJ whole genome shotgun (WGS) entry which is preliminary data.</text>
</comment>
<dbReference type="InterPro" id="IPR037401">
    <property type="entry name" value="SnoaL-like"/>
</dbReference>
<evidence type="ECO:0000259" key="1">
    <source>
        <dbReference type="Pfam" id="PF13474"/>
    </source>
</evidence>
<dbReference type="RefSeq" id="WP_156275084.1">
    <property type="nucleotide sequence ID" value="NZ_BAABGI010000001.1"/>
</dbReference>
<dbReference type="EMBL" id="VJVW01000002">
    <property type="protein sequence ID" value="MUP42155.1"/>
    <property type="molecule type" value="Genomic_DNA"/>
</dbReference>
<dbReference type="OrthoDB" id="1177502at2"/>
<dbReference type="Gene3D" id="3.10.450.50">
    <property type="match status" value="1"/>
</dbReference>
<gene>
    <name evidence="2" type="ORF">FLP08_06190</name>
</gene>
<dbReference type="SUPFAM" id="SSF54427">
    <property type="entry name" value="NTF2-like"/>
    <property type="match status" value="1"/>
</dbReference>
<dbReference type="Pfam" id="PF13474">
    <property type="entry name" value="SnoaL_3"/>
    <property type="match status" value="1"/>
</dbReference>
<protein>
    <submittedName>
        <fullName evidence="2">Nuclear transport factor 2 family protein</fullName>
    </submittedName>
</protein>
<feature type="domain" description="SnoaL-like" evidence="1">
    <location>
        <begin position="39"/>
        <end position="157"/>
    </location>
</feature>